<comment type="catalytic activity">
    <reaction evidence="9 10">
        <text>L-glutamyl-tRNA(Gln) + L-glutamine + ATP + H2O = L-glutaminyl-tRNA(Gln) + L-glutamate + ADP + phosphate + H(+)</text>
        <dbReference type="Rhea" id="RHEA:17521"/>
        <dbReference type="Rhea" id="RHEA-COMP:9681"/>
        <dbReference type="Rhea" id="RHEA-COMP:9684"/>
        <dbReference type="ChEBI" id="CHEBI:15377"/>
        <dbReference type="ChEBI" id="CHEBI:15378"/>
        <dbReference type="ChEBI" id="CHEBI:29985"/>
        <dbReference type="ChEBI" id="CHEBI:30616"/>
        <dbReference type="ChEBI" id="CHEBI:43474"/>
        <dbReference type="ChEBI" id="CHEBI:58359"/>
        <dbReference type="ChEBI" id="CHEBI:78520"/>
        <dbReference type="ChEBI" id="CHEBI:78521"/>
        <dbReference type="ChEBI" id="CHEBI:456216"/>
        <dbReference type="EC" id="6.3.5.7"/>
    </reaction>
</comment>
<evidence type="ECO:0000256" key="3">
    <source>
        <dbReference type="ARBA" id="ARBA00012739"/>
    </source>
</evidence>
<evidence type="ECO:0000256" key="5">
    <source>
        <dbReference type="ARBA" id="ARBA00022598"/>
    </source>
</evidence>
<evidence type="ECO:0000256" key="10">
    <source>
        <dbReference type="HAMAP-Rule" id="MF_00120"/>
    </source>
</evidence>
<comment type="function">
    <text evidence="10">Allows the formation of correctly charged Gln-tRNA(Gln) through the transamidation of misacylated Glu-tRNA(Gln) in organisms which lack glutaminyl-tRNA synthetase. The reaction takes place in the presence of glutamine and ATP through an activated gamma-phospho-Glu-tRNA(Gln).</text>
</comment>
<feature type="domain" description="Amidase" evidence="11">
    <location>
        <begin position="25"/>
        <end position="460"/>
    </location>
</feature>
<organism evidence="12 13">
    <name type="scientific">SAR86 cluster bacterium</name>
    <dbReference type="NCBI Taxonomy" id="2030880"/>
    <lineage>
        <taxon>Bacteria</taxon>
        <taxon>Pseudomonadati</taxon>
        <taxon>Pseudomonadota</taxon>
        <taxon>Gammaproteobacteria</taxon>
        <taxon>SAR86 cluster</taxon>
    </lineage>
</organism>
<comment type="similarity">
    <text evidence="1 10">Belongs to the amidase family. GatA subfamily.</text>
</comment>
<keyword evidence="6 10" id="KW-0547">Nucleotide-binding</keyword>
<dbReference type="HAMAP" id="MF_00120">
    <property type="entry name" value="GatA"/>
    <property type="match status" value="1"/>
</dbReference>
<dbReference type="PANTHER" id="PTHR11895:SF151">
    <property type="entry name" value="GLUTAMYL-TRNA(GLN) AMIDOTRANSFERASE SUBUNIT A"/>
    <property type="match status" value="1"/>
</dbReference>
<evidence type="ECO:0000256" key="7">
    <source>
        <dbReference type="ARBA" id="ARBA00022840"/>
    </source>
</evidence>
<evidence type="ECO:0000256" key="8">
    <source>
        <dbReference type="ARBA" id="ARBA00022917"/>
    </source>
</evidence>
<feature type="active site" description="Charge relay system" evidence="10">
    <location>
        <position position="74"/>
    </location>
</feature>
<dbReference type="SUPFAM" id="SSF75304">
    <property type="entry name" value="Amidase signature (AS) enzymes"/>
    <property type="match status" value="1"/>
</dbReference>
<comment type="caution">
    <text evidence="12">The sequence shown here is derived from an EMBL/GenBank/DDBJ whole genome shotgun (WGS) entry which is preliminary data.</text>
</comment>
<dbReference type="GO" id="GO:0006412">
    <property type="term" value="P:translation"/>
    <property type="evidence" value="ECO:0007669"/>
    <property type="project" value="UniProtKB-UniRule"/>
</dbReference>
<dbReference type="NCBIfam" id="TIGR00132">
    <property type="entry name" value="gatA"/>
    <property type="match status" value="1"/>
</dbReference>
<dbReference type="EC" id="6.3.5.7" evidence="3 10"/>
<dbReference type="Gene3D" id="3.90.1300.10">
    <property type="entry name" value="Amidase signature (AS) domain"/>
    <property type="match status" value="1"/>
</dbReference>
<dbReference type="InterPro" id="IPR004412">
    <property type="entry name" value="GatA"/>
</dbReference>
<dbReference type="Proteomes" id="UP000318359">
    <property type="component" value="Unassembled WGS sequence"/>
</dbReference>
<evidence type="ECO:0000256" key="4">
    <source>
        <dbReference type="ARBA" id="ARBA00014428"/>
    </source>
</evidence>
<feature type="active site" description="Acyl-ester intermediate" evidence="10">
    <location>
        <position position="173"/>
    </location>
</feature>
<dbReference type="EMBL" id="SHBM01000012">
    <property type="protein sequence ID" value="RZO18261.1"/>
    <property type="molecule type" value="Genomic_DNA"/>
</dbReference>
<protein>
    <recommendedName>
        <fullName evidence="4 10">Glutamyl-tRNA(Gln) amidotransferase subunit A</fullName>
        <shortName evidence="10">Glu-ADT subunit A</shortName>
        <ecNumber evidence="3 10">6.3.5.7</ecNumber>
    </recommendedName>
</protein>
<dbReference type="AlphaFoldDB" id="A0A520MAL9"/>
<proteinExistence type="inferred from homology"/>
<keyword evidence="8 10" id="KW-0648">Protein biosynthesis</keyword>
<dbReference type="PANTHER" id="PTHR11895">
    <property type="entry name" value="TRANSAMIDASE"/>
    <property type="match status" value="1"/>
</dbReference>
<evidence type="ECO:0000256" key="6">
    <source>
        <dbReference type="ARBA" id="ARBA00022741"/>
    </source>
</evidence>
<evidence type="ECO:0000256" key="9">
    <source>
        <dbReference type="ARBA" id="ARBA00047407"/>
    </source>
</evidence>
<feature type="active site" description="Charge relay system" evidence="10">
    <location>
        <position position="149"/>
    </location>
</feature>
<dbReference type="InterPro" id="IPR023631">
    <property type="entry name" value="Amidase_dom"/>
</dbReference>
<gene>
    <name evidence="10 12" type="primary">gatA</name>
    <name evidence="12" type="ORF">EVB00_01310</name>
</gene>
<keyword evidence="5 10" id="KW-0436">Ligase</keyword>
<reference evidence="12 13" key="1">
    <citation type="submission" date="2019-02" db="EMBL/GenBank/DDBJ databases">
        <title>Prokaryotic population dynamics and viral predation in marine succession experiment using metagenomics: the confinement effect.</title>
        <authorList>
            <person name="Haro-Moreno J.M."/>
            <person name="Rodriguez-Valera F."/>
            <person name="Lopez-Perez M."/>
        </authorList>
    </citation>
    <scope>NUCLEOTIDE SEQUENCE [LARGE SCALE GENOMIC DNA]</scope>
    <source>
        <strain evidence="12">MED-G167</strain>
    </source>
</reference>
<evidence type="ECO:0000313" key="12">
    <source>
        <dbReference type="EMBL" id="RZO18261.1"/>
    </source>
</evidence>
<name>A0A520MAL9_9GAMM</name>
<dbReference type="GO" id="GO:0050567">
    <property type="term" value="F:glutaminyl-tRNA synthase (glutamine-hydrolyzing) activity"/>
    <property type="evidence" value="ECO:0007669"/>
    <property type="project" value="UniProtKB-UniRule"/>
</dbReference>
<evidence type="ECO:0000256" key="2">
    <source>
        <dbReference type="ARBA" id="ARBA00011123"/>
    </source>
</evidence>
<dbReference type="GO" id="GO:0005524">
    <property type="term" value="F:ATP binding"/>
    <property type="evidence" value="ECO:0007669"/>
    <property type="project" value="UniProtKB-KW"/>
</dbReference>
<comment type="subunit">
    <text evidence="2 10">Heterotrimer of A, B and C subunits.</text>
</comment>
<dbReference type="InterPro" id="IPR020556">
    <property type="entry name" value="Amidase_CS"/>
</dbReference>
<keyword evidence="7 10" id="KW-0067">ATP-binding</keyword>
<dbReference type="InterPro" id="IPR000120">
    <property type="entry name" value="Amidase"/>
</dbReference>
<dbReference type="GO" id="GO:0030956">
    <property type="term" value="C:glutamyl-tRNA(Gln) amidotransferase complex"/>
    <property type="evidence" value="ECO:0007669"/>
    <property type="project" value="InterPro"/>
</dbReference>
<sequence>MSIQFKTIKELSLMLEKKDISNHELIEETFNLVDKYDKLNAFITLNKENAIEKAKALDNKSSDLALSGIPLAQKDLFVTKNLRTTCGSNILSNFIPPYSATVIENLESSGCISIGKTNMDEFAMGSSNETSFFGNVNNPWGTNLVPGGSSGGSAAAVAAGIVPAATGTDTGGSIRQPASLCGITGIKPTYGRISRWGMIAFASSLDQAGPMARTVEDCAILMNQMCSHDSKDTTSLDEAIPDFTKNLNKEIKGKKIGIVKEFDLSKLDKNVVKVFEESKKHYESLGVEFFEVSLPNISLSVPTYYVIAPAECSSNLSRFDGVKYGKRCENPKDLEDLYIRSRSEGFGDEVKRRILIGAYVLSAGFYDAYYKKAQQVRRLIKNDFDDAFKKVDLIMTPTTRGPAFEAGSMSDPIEMYLEDLFTVPANLAGLPGISIPSGHVDNKPLGLQLIGNSLQEDQLLNVAHSFQKTTDWHLKTPDMEINS</sequence>
<accession>A0A520MAL9</accession>
<evidence type="ECO:0000259" key="11">
    <source>
        <dbReference type="Pfam" id="PF01425"/>
    </source>
</evidence>
<evidence type="ECO:0000313" key="13">
    <source>
        <dbReference type="Proteomes" id="UP000318359"/>
    </source>
</evidence>
<dbReference type="InterPro" id="IPR036928">
    <property type="entry name" value="AS_sf"/>
</dbReference>
<dbReference type="GO" id="GO:0016740">
    <property type="term" value="F:transferase activity"/>
    <property type="evidence" value="ECO:0007669"/>
    <property type="project" value="UniProtKB-KW"/>
</dbReference>
<evidence type="ECO:0000256" key="1">
    <source>
        <dbReference type="ARBA" id="ARBA00008069"/>
    </source>
</evidence>
<dbReference type="PROSITE" id="PS00571">
    <property type="entry name" value="AMIDASES"/>
    <property type="match status" value="1"/>
</dbReference>
<dbReference type="Pfam" id="PF01425">
    <property type="entry name" value="Amidase"/>
    <property type="match status" value="1"/>
</dbReference>
<keyword evidence="12" id="KW-0808">Transferase</keyword>